<feature type="transmembrane region" description="Helical" evidence="9">
    <location>
        <begin position="312"/>
        <end position="334"/>
    </location>
</feature>
<dbReference type="GO" id="GO:0005886">
    <property type="term" value="C:plasma membrane"/>
    <property type="evidence" value="ECO:0007669"/>
    <property type="project" value="UniProtKB-SubCell"/>
</dbReference>
<dbReference type="Pfam" id="PF01032">
    <property type="entry name" value="FecCD"/>
    <property type="match status" value="1"/>
</dbReference>
<sequence>MVRVTQPRPRTSARRRAERRGTAPFGRVPLPPLAAALSVLLAVAMLVAIGIGSVDIALSDAWQVIVDRVAGRPPADVVDDQILWTYRVPRVLLAALCGAGLSVAGVVLQAVVANPLADPYILGISSGASVGAVLVMTATSGVFAGLAGLGVAGAAFLGALLAVVLVFALGRHGGRLVPTRLVLAGVAVGYLLAAVTSFIQLQANPNELRRVMFWMLGSVAGAQWEQLPLTAVVVLASTGLLVLYGRRLNALVTGEESATALGVDVWRLRVGLLVTASLLTASLISVAGGIGFVGLMIPHLVRLAFGVDHRRLLPLSALIGASYLVLVDLLARSVDPPNELPLGIVTAVFGAPFFVWLIRRGRGLEAA</sequence>
<feature type="transmembrane region" description="Helical" evidence="9">
    <location>
        <begin position="119"/>
        <end position="139"/>
    </location>
</feature>
<feature type="transmembrane region" description="Helical" evidence="9">
    <location>
        <begin position="91"/>
        <end position="113"/>
    </location>
</feature>
<dbReference type="InterPro" id="IPR037294">
    <property type="entry name" value="ABC_BtuC-like"/>
</dbReference>
<dbReference type="EMBL" id="CP022521">
    <property type="protein sequence ID" value="ASO20703.1"/>
    <property type="molecule type" value="Genomic_DNA"/>
</dbReference>
<feature type="transmembrane region" description="Helical" evidence="9">
    <location>
        <begin position="146"/>
        <end position="169"/>
    </location>
</feature>
<dbReference type="GO" id="GO:0033214">
    <property type="term" value="P:siderophore-iron import into cell"/>
    <property type="evidence" value="ECO:0007669"/>
    <property type="project" value="TreeGrafter"/>
</dbReference>
<feature type="region of interest" description="Disordered" evidence="8">
    <location>
        <begin position="1"/>
        <end position="23"/>
    </location>
</feature>
<evidence type="ECO:0000256" key="7">
    <source>
        <dbReference type="ARBA" id="ARBA00023136"/>
    </source>
</evidence>
<feature type="transmembrane region" description="Helical" evidence="9">
    <location>
        <begin position="181"/>
        <end position="199"/>
    </location>
</feature>
<dbReference type="Proteomes" id="UP000204221">
    <property type="component" value="Chromosome"/>
</dbReference>
<proteinExistence type="inferred from homology"/>
<comment type="subcellular location">
    <subcellularLocation>
        <location evidence="1">Cell membrane</location>
        <topology evidence="1">Multi-pass membrane protein</topology>
    </subcellularLocation>
</comment>
<dbReference type="FunFam" id="1.10.3470.10:FF:000001">
    <property type="entry name" value="Vitamin B12 ABC transporter permease BtuC"/>
    <property type="match status" value="1"/>
</dbReference>
<feature type="transmembrane region" description="Helical" evidence="9">
    <location>
        <begin position="340"/>
        <end position="358"/>
    </location>
</feature>
<feature type="transmembrane region" description="Helical" evidence="9">
    <location>
        <begin position="272"/>
        <end position="300"/>
    </location>
</feature>
<comment type="similarity">
    <text evidence="2">Belongs to the binding-protein-dependent transport system permease family. FecCD subfamily.</text>
</comment>
<accession>A0A221W4R4</accession>
<evidence type="ECO:0000256" key="6">
    <source>
        <dbReference type="ARBA" id="ARBA00022989"/>
    </source>
</evidence>
<dbReference type="PANTHER" id="PTHR30472:SF67">
    <property type="entry name" value="PERMEASE OF ABC TRANSPORTER-RELATED"/>
    <property type="match status" value="1"/>
</dbReference>
<evidence type="ECO:0000256" key="1">
    <source>
        <dbReference type="ARBA" id="ARBA00004651"/>
    </source>
</evidence>
<feature type="transmembrane region" description="Helical" evidence="9">
    <location>
        <begin position="211"/>
        <end position="244"/>
    </location>
</feature>
<dbReference type="SUPFAM" id="SSF81345">
    <property type="entry name" value="ABC transporter involved in vitamin B12 uptake, BtuC"/>
    <property type="match status" value="1"/>
</dbReference>
<dbReference type="RefSeq" id="WP_311770211.1">
    <property type="nucleotide sequence ID" value="NZ_JACHJM010000012.1"/>
</dbReference>
<dbReference type="GO" id="GO:0022857">
    <property type="term" value="F:transmembrane transporter activity"/>
    <property type="evidence" value="ECO:0007669"/>
    <property type="project" value="InterPro"/>
</dbReference>
<dbReference type="AlphaFoldDB" id="A0A221W4R4"/>
<dbReference type="PANTHER" id="PTHR30472">
    <property type="entry name" value="FERRIC ENTEROBACTIN TRANSPORT SYSTEM PERMEASE PROTEIN"/>
    <property type="match status" value="1"/>
</dbReference>
<reference evidence="10 11" key="1">
    <citation type="submission" date="2017-07" db="EMBL/GenBank/DDBJ databases">
        <title>Complete genome sequence of Actinoalloteichus hoggarensis DSM 45943, type strain of Actinoalloteichus hoggarensis.</title>
        <authorList>
            <person name="Ruckert C."/>
            <person name="Nouioui I."/>
            <person name="Willmese J."/>
            <person name="van Wezel G."/>
            <person name="Klenk H.-P."/>
            <person name="Kalinowski J."/>
            <person name="Zotchev S.B."/>
        </authorList>
    </citation>
    <scope>NUCLEOTIDE SEQUENCE [LARGE SCALE GENOMIC DNA]</scope>
    <source>
        <strain evidence="10 11">DSM 45943</strain>
    </source>
</reference>
<feature type="compositionally biased region" description="Low complexity" evidence="8">
    <location>
        <begin position="1"/>
        <end position="10"/>
    </location>
</feature>
<evidence type="ECO:0000256" key="3">
    <source>
        <dbReference type="ARBA" id="ARBA00022448"/>
    </source>
</evidence>
<name>A0A221W4R4_9PSEU</name>
<evidence type="ECO:0000313" key="10">
    <source>
        <dbReference type="EMBL" id="ASO20703.1"/>
    </source>
</evidence>
<keyword evidence="3" id="KW-0813">Transport</keyword>
<evidence type="ECO:0000256" key="8">
    <source>
        <dbReference type="SAM" id="MobiDB-lite"/>
    </source>
</evidence>
<gene>
    <name evidence="10" type="primary">hmuU3</name>
    <name evidence="10" type="ORF">AHOG_15385</name>
</gene>
<dbReference type="KEGG" id="ahg:AHOG_15385"/>
<keyword evidence="11" id="KW-1185">Reference proteome</keyword>
<evidence type="ECO:0000256" key="2">
    <source>
        <dbReference type="ARBA" id="ARBA00007935"/>
    </source>
</evidence>
<evidence type="ECO:0000256" key="5">
    <source>
        <dbReference type="ARBA" id="ARBA00022692"/>
    </source>
</evidence>
<protein>
    <submittedName>
        <fullName evidence="10">Hemin transport system permease protein HmuU</fullName>
    </submittedName>
</protein>
<evidence type="ECO:0000256" key="4">
    <source>
        <dbReference type="ARBA" id="ARBA00022475"/>
    </source>
</evidence>
<evidence type="ECO:0000313" key="11">
    <source>
        <dbReference type="Proteomes" id="UP000204221"/>
    </source>
</evidence>
<feature type="transmembrane region" description="Helical" evidence="9">
    <location>
        <begin position="33"/>
        <end position="58"/>
    </location>
</feature>
<organism evidence="10 11">
    <name type="scientific">Actinoalloteichus hoggarensis</name>
    <dbReference type="NCBI Taxonomy" id="1470176"/>
    <lineage>
        <taxon>Bacteria</taxon>
        <taxon>Bacillati</taxon>
        <taxon>Actinomycetota</taxon>
        <taxon>Actinomycetes</taxon>
        <taxon>Pseudonocardiales</taxon>
        <taxon>Pseudonocardiaceae</taxon>
        <taxon>Actinoalloteichus</taxon>
    </lineage>
</organism>
<dbReference type="CDD" id="cd06550">
    <property type="entry name" value="TM_ABC_iron-siderophores_like"/>
    <property type="match status" value="1"/>
</dbReference>
<evidence type="ECO:0000256" key="9">
    <source>
        <dbReference type="SAM" id="Phobius"/>
    </source>
</evidence>
<dbReference type="Gene3D" id="1.10.3470.10">
    <property type="entry name" value="ABC transporter involved in vitamin B12 uptake, BtuC"/>
    <property type="match status" value="1"/>
</dbReference>
<dbReference type="InterPro" id="IPR000522">
    <property type="entry name" value="ABC_transptr_permease_BtuC"/>
</dbReference>
<keyword evidence="4" id="KW-1003">Cell membrane</keyword>
<keyword evidence="7 9" id="KW-0472">Membrane</keyword>
<keyword evidence="5 9" id="KW-0812">Transmembrane</keyword>
<keyword evidence="6 9" id="KW-1133">Transmembrane helix</keyword>